<dbReference type="GO" id="GO:0003723">
    <property type="term" value="F:RNA binding"/>
    <property type="evidence" value="ECO:0007669"/>
    <property type="project" value="UniProtKB-UniRule"/>
</dbReference>
<feature type="compositionally biased region" description="Polar residues" evidence="5">
    <location>
        <begin position="800"/>
        <end position="831"/>
    </location>
</feature>
<dbReference type="InterPro" id="IPR000504">
    <property type="entry name" value="RRM_dom"/>
</dbReference>
<feature type="compositionally biased region" description="Low complexity" evidence="5">
    <location>
        <begin position="903"/>
        <end position="915"/>
    </location>
</feature>
<proteinExistence type="predicted"/>
<feature type="compositionally biased region" description="Polar residues" evidence="5">
    <location>
        <begin position="857"/>
        <end position="875"/>
    </location>
</feature>
<evidence type="ECO:0000256" key="4">
    <source>
        <dbReference type="PROSITE-ProRule" id="PRU00176"/>
    </source>
</evidence>
<organism evidence="7">
    <name type="scientific">Populus alba</name>
    <name type="common">White poplar</name>
    <dbReference type="NCBI Taxonomy" id="43335"/>
    <lineage>
        <taxon>Eukaryota</taxon>
        <taxon>Viridiplantae</taxon>
        <taxon>Streptophyta</taxon>
        <taxon>Embryophyta</taxon>
        <taxon>Tracheophyta</taxon>
        <taxon>Spermatophyta</taxon>
        <taxon>Magnoliopsida</taxon>
        <taxon>eudicotyledons</taxon>
        <taxon>Gunneridae</taxon>
        <taxon>Pentapetalae</taxon>
        <taxon>rosids</taxon>
        <taxon>fabids</taxon>
        <taxon>Malpighiales</taxon>
        <taxon>Salicaceae</taxon>
        <taxon>Saliceae</taxon>
        <taxon>Populus</taxon>
    </lineage>
</organism>
<dbReference type="Pfam" id="PF00076">
    <property type="entry name" value="RRM_1"/>
    <property type="match status" value="2"/>
</dbReference>
<dbReference type="PROSITE" id="PS50102">
    <property type="entry name" value="RRM"/>
    <property type="match status" value="2"/>
</dbReference>
<dbReference type="Pfam" id="PF07744">
    <property type="entry name" value="SPOC"/>
    <property type="match status" value="1"/>
</dbReference>
<dbReference type="CDD" id="cd21546">
    <property type="entry name" value="SPOC_FPA-like"/>
    <property type="match status" value="1"/>
</dbReference>
<feature type="region of interest" description="Disordered" evidence="5">
    <location>
        <begin position="962"/>
        <end position="1004"/>
    </location>
</feature>
<dbReference type="FunFam" id="3.30.70.330:FF:000744">
    <property type="entry name" value="RNA recognition motif (RRM)-containing protein"/>
    <property type="match status" value="1"/>
</dbReference>
<dbReference type="Gene3D" id="3.30.70.330">
    <property type="match status" value="2"/>
</dbReference>
<sequence>MASGCGCHWCRRRKCCYCFLEFTVPVEEEVAVPLEEKKLHHWILGDDLLMVVTVVVPTVLMRSRHPCWRTNADLLYTAATAAATTTASMTSRGGGVPGGVGRDRFRREFTSSRFESSNSNSKRGNNPPSRHLWVGNLSHSLEETDLTDEFLQFGDLDSVAFQPGRSYAFVNFNKEEDAIAAIKSLQGYPLAGNPLRIEFAKADKSSTPSHDEDYLQRRDEQRLTLRGSPFLQRDSRVRNASPETFYPDKSKMSDNNAEPSEVLWIGFPALLKVDEMILRKAFSPFGEIEKITVFPGRSYAFVRFTNLTSACRAKETLQGKLFGNPRVHICFAKNEAGSSNSGRTPLSPHYKPNSRQGGPENFWQDRNFGSTATDPSIRSPRFNSDLDPADSDVYGLNRKGTLHQVGNGAFDNWRFGEELGPPPDVYERHGSPTRGRDAHFHEFAKKNPQKGPFYDEPWDLPEDSYLYHEAKKLKTVSFPPEKELPEYPYSDLEQERRAFPRAFSDLPQPEAFDKNLEAGPFGYTPIQDRPSNLSLPHGERSEPWKVSYDNFQAGSGSLPANRAERKRFTPEPEPSSLKLWKWEGTIAKGGTPVCHARCFPVGKALDFMLPDFLDCTARTGLDMLAKHYYQAASAWVVFFVPASDADMGYYNELMHYLEEKQRAAVAKLDDKTTLFLVPPSDFSEKVLRVPGKLSISGVILRLENSGSNLGPLHHPNEKRDMNILPFHRDPSYPKPPTHSGQFPAMASFSDLSRSGGDPAFLGNVASTAPPVAFSGLAHPAGSISDSYNESRHHYPLQQQNSTLRPNWSPHHSQSIVSGNRNVPSQASNTAVDPTIPEHYSVLPRTVQENGPTHFASGMSTNPVSGNSKSTFQETKPSVPVSLPIAGLQPQQLAQLASSLLGQQRLSGNNSNGSSSEDFKPTVNQSDNQVGIAQALGLHKNQAGSEMLTSQFSQLQQMQQQQVSNVATSVPPPVRKELQPGAQGNPRAQSAGTQEEADGDPQKRLQATLQLAAALLQQIQQGKGT</sequence>
<feature type="compositionally biased region" description="Polar residues" evidence="5">
    <location>
        <begin position="367"/>
        <end position="376"/>
    </location>
</feature>
<dbReference type="FunFam" id="3.30.70.330:FF:000522">
    <property type="entry name" value="RNA recognition motif (RRM)-containing protein"/>
    <property type="match status" value="1"/>
</dbReference>
<feature type="region of interest" description="Disordered" evidence="5">
    <location>
        <begin position="847"/>
        <end position="876"/>
    </location>
</feature>
<comment type="caution">
    <text evidence="7">The sequence shown here is derived from an EMBL/GenBank/DDBJ whole genome shotgun (WGS) entry which is preliminary data.</text>
</comment>
<evidence type="ECO:0000256" key="3">
    <source>
        <dbReference type="ARBA" id="ARBA00023242"/>
    </source>
</evidence>
<evidence type="ECO:0000259" key="6">
    <source>
        <dbReference type="PROSITE" id="PS50102"/>
    </source>
</evidence>
<gene>
    <name evidence="7" type="ORF">D5086_0000000340</name>
</gene>
<dbReference type="InterPro" id="IPR012677">
    <property type="entry name" value="Nucleotide-bd_a/b_plait_sf"/>
</dbReference>
<evidence type="ECO:0000256" key="2">
    <source>
        <dbReference type="ARBA" id="ARBA00022884"/>
    </source>
</evidence>
<protein>
    <submittedName>
        <fullName evidence="7">Flowering time control protein FPA</fullName>
    </submittedName>
</protein>
<feature type="region of interest" description="Disordered" evidence="5">
    <location>
        <begin position="111"/>
        <end position="131"/>
    </location>
</feature>
<dbReference type="PANTHER" id="PTHR23189">
    <property type="entry name" value="RNA RECOGNITION MOTIF-CONTAINING"/>
    <property type="match status" value="1"/>
</dbReference>
<evidence type="ECO:0000313" key="7">
    <source>
        <dbReference type="EMBL" id="TKS18365.1"/>
    </source>
</evidence>
<feature type="compositionally biased region" description="Low complexity" evidence="5">
    <location>
        <begin position="111"/>
        <end position="123"/>
    </location>
</feature>
<accession>A0A4U5R7D2</accession>
<dbReference type="AlphaFoldDB" id="A0A4U5R7D2"/>
<dbReference type="EMBL" id="RCHU01000001">
    <property type="protein sequence ID" value="TKS18365.1"/>
    <property type="molecule type" value="Genomic_DNA"/>
</dbReference>
<feature type="domain" description="RRM" evidence="6">
    <location>
        <begin position="260"/>
        <end position="334"/>
    </location>
</feature>
<dbReference type="SMART" id="SM00360">
    <property type="entry name" value="RRM"/>
    <property type="match status" value="2"/>
</dbReference>
<feature type="domain" description="RRM" evidence="6">
    <location>
        <begin position="130"/>
        <end position="202"/>
    </location>
</feature>
<feature type="region of interest" description="Disordered" evidence="5">
    <location>
        <begin position="800"/>
        <end position="834"/>
    </location>
</feature>
<dbReference type="STRING" id="43335.A0A4U5R7D2"/>
<comment type="subcellular location">
    <subcellularLocation>
        <location evidence="1">Nucleus</location>
    </subcellularLocation>
</comment>
<dbReference type="CDD" id="cd00590">
    <property type="entry name" value="RRM_SF"/>
    <property type="match status" value="1"/>
</dbReference>
<evidence type="ECO:0000256" key="1">
    <source>
        <dbReference type="ARBA" id="ARBA00004123"/>
    </source>
</evidence>
<dbReference type="GO" id="GO:0005634">
    <property type="term" value="C:nucleus"/>
    <property type="evidence" value="ECO:0007669"/>
    <property type="project" value="UniProtKB-SubCell"/>
</dbReference>
<reference evidence="7" key="1">
    <citation type="submission" date="2018-10" db="EMBL/GenBank/DDBJ databases">
        <title>Population genomic analysis revealed the cold adaptation of white poplar.</title>
        <authorList>
            <person name="Liu Y.-J."/>
        </authorList>
    </citation>
    <scope>NUCLEOTIDE SEQUENCE [LARGE SCALE GENOMIC DNA]</scope>
    <source>
        <strain evidence="7">PAL-ZL1</strain>
    </source>
</reference>
<dbReference type="SUPFAM" id="SSF54928">
    <property type="entry name" value="RNA-binding domain, RBD"/>
    <property type="match status" value="2"/>
</dbReference>
<feature type="region of interest" description="Disordered" evidence="5">
    <location>
        <begin position="336"/>
        <end position="389"/>
    </location>
</feature>
<keyword evidence="2 4" id="KW-0694">RNA-binding</keyword>
<name>A0A4U5R7D2_POPAL</name>
<keyword evidence="3" id="KW-0539">Nucleus</keyword>
<dbReference type="InterPro" id="IPR035979">
    <property type="entry name" value="RBD_domain_sf"/>
</dbReference>
<feature type="region of interest" description="Disordered" evidence="5">
    <location>
        <begin position="903"/>
        <end position="923"/>
    </location>
</feature>
<evidence type="ECO:0000256" key="5">
    <source>
        <dbReference type="SAM" id="MobiDB-lite"/>
    </source>
</evidence>
<dbReference type="InterPro" id="IPR012921">
    <property type="entry name" value="SPOC_C"/>
</dbReference>